<dbReference type="GO" id="GO:0016787">
    <property type="term" value="F:hydrolase activity"/>
    <property type="evidence" value="ECO:0007669"/>
    <property type="project" value="UniProtKB-KW"/>
</dbReference>
<evidence type="ECO:0000259" key="2">
    <source>
        <dbReference type="Pfam" id="PF08450"/>
    </source>
</evidence>
<dbReference type="InterPro" id="IPR011042">
    <property type="entry name" value="6-blade_b-propeller_TolB-like"/>
</dbReference>
<proteinExistence type="predicted"/>
<dbReference type="InterPro" id="IPR005511">
    <property type="entry name" value="SMP-30"/>
</dbReference>
<sequence length="294" mass="32246">MSIEIRDERFFDVVEESLELETLADGFAFTEGPIWHPGEKHLTFSDIPSNRMHRWNQSSGVSVYREPSNMSNGNTYDTSGRILSCEHATSRVTREDFDGSLSVIASHYQGKALNSPNDIVVRNDDVYFTDPTYGRESHTGVVRETELDFQGLYRIDATTGELELLAHDFDQPNGLAFTPNQQALYVADTPRMHIRKFQIDGSGRLSGGDVFAESTGTGAGAPDGLKVASTGHVFCAGPGGVHVYADDGCCLGVIQTPAFCANFTWGGDDLKTFFLTSSNHLYRTQVKVAGIPLF</sequence>
<dbReference type="Gene3D" id="2.120.10.30">
    <property type="entry name" value="TolB, C-terminal domain"/>
    <property type="match status" value="1"/>
</dbReference>
<dbReference type="SUPFAM" id="SSF63829">
    <property type="entry name" value="Calcium-dependent phosphotriesterase"/>
    <property type="match status" value="1"/>
</dbReference>
<gene>
    <name evidence="3" type="ORF">METZ01_LOCUS37294</name>
</gene>
<reference evidence="3" key="1">
    <citation type="submission" date="2018-05" db="EMBL/GenBank/DDBJ databases">
        <authorList>
            <person name="Lanie J.A."/>
            <person name="Ng W.-L."/>
            <person name="Kazmierczak K.M."/>
            <person name="Andrzejewski T.M."/>
            <person name="Davidsen T.M."/>
            <person name="Wayne K.J."/>
            <person name="Tettelin H."/>
            <person name="Glass J.I."/>
            <person name="Rusch D."/>
            <person name="Podicherti R."/>
            <person name="Tsui H.-C.T."/>
            <person name="Winkler M.E."/>
        </authorList>
    </citation>
    <scope>NUCLEOTIDE SEQUENCE</scope>
</reference>
<organism evidence="3">
    <name type="scientific">marine metagenome</name>
    <dbReference type="NCBI Taxonomy" id="408172"/>
    <lineage>
        <taxon>unclassified sequences</taxon>
        <taxon>metagenomes</taxon>
        <taxon>ecological metagenomes</taxon>
    </lineage>
</organism>
<evidence type="ECO:0000256" key="1">
    <source>
        <dbReference type="ARBA" id="ARBA00022801"/>
    </source>
</evidence>
<dbReference type="InterPro" id="IPR013658">
    <property type="entry name" value="SGL"/>
</dbReference>
<dbReference type="EMBL" id="UINC01001594">
    <property type="protein sequence ID" value="SUZ84440.1"/>
    <property type="molecule type" value="Genomic_DNA"/>
</dbReference>
<evidence type="ECO:0000313" key="3">
    <source>
        <dbReference type="EMBL" id="SUZ84440.1"/>
    </source>
</evidence>
<protein>
    <recommendedName>
        <fullName evidence="2">SMP-30/Gluconolactonase/LRE-like region domain-containing protein</fullName>
    </recommendedName>
</protein>
<dbReference type="PRINTS" id="PR01790">
    <property type="entry name" value="SMP30FAMILY"/>
</dbReference>
<name>A0A381QZ57_9ZZZZ</name>
<dbReference type="PANTHER" id="PTHR47572:SF4">
    <property type="entry name" value="LACTONASE DRP35"/>
    <property type="match status" value="1"/>
</dbReference>
<dbReference type="InterPro" id="IPR051262">
    <property type="entry name" value="SMP-30/CGR1_Lactonase"/>
</dbReference>
<accession>A0A381QZ57</accession>
<keyword evidence="1" id="KW-0378">Hydrolase</keyword>
<dbReference type="AlphaFoldDB" id="A0A381QZ57"/>
<feature type="domain" description="SMP-30/Gluconolactonase/LRE-like region" evidence="2">
    <location>
        <begin position="29"/>
        <end position="278"/>
    </location>
</feature>
<dbReference type="Pfam" id="PF08450">
    <property type="entry name" value="SGL"/>
    <property type="match status" value="1"/>
</dbReference>
<dbReference type="PANTHER" id="PTHR47572">
    <property type="entry name" value="LIPOPROTEIN-RELATED"/>
    <property type="match status" value="1"/>
</dbReference>